<dbReference type="InterPro" id="IPR006773">
    <property type="entry name" value="Rpn13/ADRM1"/>
</dbReference>
<evidence type="ECO:0000256" key="7">
    <source>
        <dbReference type="SAM" id="MobiDB-lite"/>
    </source>
</evidence>
<dbReference type="GO" id="GO:0008541">
    <property type="term" value="C:proteasome regulatory particle, lid subcomplex"/>
    <property type="evidence" value="ECO:0007669"/>
    <property type="project" value="TreeGrafter"/>
</dbReference>
<dbReference type="PROSITE" id="PS51917">
    <property type="entry name" value="PRU"/>
    <property type="match status" value="1"/>
</dbReference>
<evidence type="ECO:0008006" key="13">
    <source>
        <dbReference type="Google" id="ProtNLM"/>
    </source>
</evidence>
<feature type="compositionally biased region" description="Polar residues" evidence="7">
    <location>
        <begin position="203"/>
        <end position="216"/>
    </location>
</feature>
<keyword evidence="5" id="KW-0647">Proteasome</keyword>
<keyword evidence="12" id="KW-1185">Reference proteome</keyword>
<evidence type="ECO:0000256" key="4">
    <source>
        <dbReference type="ARBA" id="ARBA00022490"/>
    </source>
</evidence>
<dbReference type="GO" id="GO:0005634">
    <property type="term" value="C:nucleus"/>
    <property type="evidence" value="ECO:0007669"/>
    <property type="project" value="UniProtKB-SubCell"/>
</dbReference>
<feature type="region of interest" description="Disordered" evidence="7">
    <location>
        <begin position="289"/>
        <end position="312"/>
    </location>
</feature>
<evidence type="ECO:0000256" key="6">
    <source>
        <dbReference type="ARBA" id="ARBA00023242"/>
    </source>
</evidence>
<keyword evidence="4" id="KW-0963">Cytoplasm</keyword>
<evidence type="ECO:0000259" key="9">
    <source>
        <dbReference type="PROSITE" id="PS51917"/>
    </source>
</evidence>
<dbReference type="PROSITE" id="PS51916">
    <property type="entry name" value="DEUBAD"/>
    <property type="match status" value="1"/>
</dbReference>
<proteinExistence type="inferred from homology"/>
<feature type="region of interest" description="Disordered" evidence="7">
    <location>
        <begin position="189"/>
        <end position="271"/>
    </location>
</feature>
<evidence type="ECO:0000256" key="1">
    <source>
        <dbReference type="ARBA" id="ARBA00004123"/>
    </source>
</evidence>
<evidence type="ECO:0000256" key="3">
    <source>
        <dbReference type="ARBA" id="ARBA00009216"/>
    </source>
</evidence>
<dbReference type="AlphaFoldDB" id="A0A815XLE4"/>
<dbReference type="PANTHER" id="PTHR12225">
    <property type="entry name" value="ADHESION REGULATING MOLECULE 1 110 KDA CELL MEMBRANE GLYCOPROTEIN"/>
    <property type="match status" value="1"/>
</dbReference>
<dbReference type="GO" id="GO:0005737">
    <property type="term" value="C:cytoplasm"/>
    <property type="evidence" value="ECO:0007669"/>
    <property type="project" value="UniProtKB-SubCell"/>
</dbReference>
<dbReference type="InterPro" id="IPR044867">
    <property type="entry name" value="DEUBAD_dom"/>
</dbReference>
<dbReference type="Pfam" id="PF16550">
    <property type="entry name" value="RPN13_C"/>
    <property type="match status" value="1"/>
</dbReference>
<dbReference type="InterPro" id="IPR044868">
    <property type="entry name" value="Rpn13/ADRM1_Pru"/>
</dbReference>
<accession>A0A815XLE4</accession>
<evidence type="ECO:0000259" key="8">
    <source>
        <dbReference type="PROSITE" id="PS51916"/>
    </source>
</evidence>
<protein>
    <recommendedName>
        <fullName evidence="13">Proteasomal ubiquitin receptor ADRM1-like protein</fullName>
    </recommendedName>
</protein>
<dbReference type="GO" id="GO:0061133">
    <property type="term" value="F:endopeptidase activator activity"/>
    <property type="evidence" value="ECO:0007669"/>
    <property type="project" value="TreeGrafter"/>
</dbReference>
<dbReference type="Gene3D" id="2.30.29.70">
    <property type="entry name" value="Proteasomal ubiquitin receptor Rpn13/ADRM1"/>
    <property type="match status" value="1"/>
</dbReference>
<feature type="compositionally biased region" description="Low complexity" evidence="7">
    <location>
        <begin position="289"/>
        <end position="301"/>
    </location>
</feature>
<keyword evidence="6" id="KW-0539">Nucleus</keyword>
<dbReference type="EMBL" id="CAJNOJ010000110">
    <property type="protein sequence ID" value="CAF1131916.1"/>
    <property type="molecule type" value="Genomic_DNA"/>
</dbReference>
<evidence type="ECO:0000256" key="5">
    <source>
        <dbReference type="ARBA" id="ARBA00022942"/>
    </source>
</evidence>
<dbReference type="OrthoDB" id="340431at2759"/>
<dbReference type="Proteomes" id="UP000663828">
    <property type="component" value="Unassembled WGS sequence"/>
</dbReference>
<dbReference type="GO" id="GO:0070628">
    <property type="term" value="F:proteasome binding"/>
    <property type="evidence" value="ECO:0007669"/>
    <property type="project" value="TreeGrafter"/>
</dbReference>
<dbReference type="InterPro" id="IPR032368">
    <property type="entry name" value="RPN13_DEUBAD"/>
</dbReference>
<dbReference type="InterPro" id="IPR038633">
    <property type="entry name" value="Rpn13/ADRM1_Pru_sf"/>
</dbReference>
<gene>
    <name evidence="10" type="ORF">EDS130_LOCUS21624</name>
    <name evidence="11" type="ORF">XAT740_LOCUS43493</name>
</gene>
<sequence length="412" mass="44629">MSLFGGANAQARAKNLVEFKAGKMNLRGNMVYPDKRKGLVYLYQGNDMLMHLCWRDRSSNTPEDDLVIFPDEIEYKKVTQNTTGRVYILKWKTNSRKFFFWMQEPKDDQDEQFCKKINDFLNRPPGPGYNDSSSSGHPLQPLMERMAGAGGAGGLGPNDLSNVLRGMNPNDVASLFSAFGRGGAGAGSLMQGLQRSGGLEGGTAQQRTASSRTNPQAATSRPNTAPTAARTPATPSTSSSRAGSSSSSSSTPAVTTSTTVPSTSSNEPKRSGIQMSALTNALVNLNNSATEDSATASSETSRYPSNGETLIPLLSNKDIQEKIRPHLPEDYSIPGTENELKESIQSPEYRQLTDAFSTAFRSGELKSILSQLNLSEQVTNAVNQGDLQVFMQALAKHYKDEENPSNNTMDTN</sequence>
<reference evidence="11" key="1">
    <citation type="submission" date="2021-02" db="EMBL/GenBank/DDBJ databases">
        <authorList>
            <person name="Nowell W R."/>
        </authorList>
    </citation>
    <scope>NUCLEOTIDE SEQUENCE</scope>
</reference>
<dbReference type="InterPro" id="IPR038108">
    <property type="entry name" value="RPN13_DEUBAD_sf"/>
</dbReference>
<comment type="caution">
    <text evidence="11">The sequence shown here is derived from an EMBL/GenBank/DDBJ whole genome shotgun (WGS) entry which is preliminary data.</text>
</comment>
<comment type="subcellular location">
    <subcellularLocation>
        <location evidence="2">Cytoplasm</location>
    </subcellularLocation>
    <subcellularLocation>
        <location evidence="1">Nucleus</location>
    </subcellularLocation>
</comment>
<evidence type="ECO:0000313" key="11">
    <source>
        <dbReference type="EMBL" id="CAF1559243.1"/>
    </source>
</evidence>
<dbReference type="EMBL" id="CAJNOR010005369">
    <property type="protein sequence ID" value="CAF1559243.1"/>
    <property type="molecule type" value="Genomic_DNA"/>
</dbReference>
<organism evidence="11 12">
    <name type="scientific">Adineta ricciae</name>
    <name type="common">Rotifer</name>
    <dbReference type="NCBI Taxonomy" id="249248"/>
    <lineage>
        <taxon>Eukaryota</taxon>
        <taxon>Metazoa</taxon>
        <taxon>Spiralia</taxon>
        <taxon>Gnathifera</taxon>
        <taxon>Rotifera</taxon>
        <taxon>Eurotatoria</taxon>
        <taxon>Bdelloidea</taxon>
        <taxon>Adinetida</taxon>
        <taxon>Adinetidae</taxon>
        <taxon>Adineta</taxon>
    </lineage>
</organism>
<feature type="domain" description="Pru" evidence="9">
    <location>
        <begin position="11"/>
        <end position="124"/>
    </location>
</feature>
<comment type="similarity">
    <text evidence="3">Belongs to the ADRM1 family.</text>
</comment>
<evidence type="ECO:0000313" key="10">
    <source>
        <dbReference type="EMBL" id="CAF1131916.1"/>
    </source>
</evidence>
<evidence type="ECO:0000256" key="2">
    <source>
        <dbReference type="ARBA" id="ARBA00004496"/>
    </source>
</evidence>
<name>A0A815XLE4_ADIRI</name>
<dbReference type="Pfam" id="PF04683">
    <property type="entry name" value="Rpn13_ADRM1_Pru"/>
    <property type="match status" value="1"/>
</dbReference>
<dbReference type="PANTHER" id="PTHR12225:SF0">
    <property type="entry name" value="PROTEASOMAL UBIQUITIN RECEPTOR ADRM1"/>
    <property type="match status" value="1"/>
</dbReference>
<dbReference type="CDD" id="cd13314">
    <property type="entry name" value="PH_Rpn13"/>
    <property type="match status" value="1"/>
</dbReference>
<dbReference type="FunFam" id="2.30.29.70:FF:000001">
    <property type="entry name" value="Proteasomal ubiquitin receptor ADRM1"/>
    <property type="match status" value="1"/>
</dbReference>
<feature type="domain" description="DEUBAD" evidence="8">
    <location>
        <begin position="291"/>
        <end position="404"/>
    </location>
</feature>
<feature type="compositionally biased region" description="Low complexity" evidence="7">
    <location>
        <begin position="217"/>
        <end position="265"/>
    </location>
</feature>
<dbReference type="Gene3D" id="1.10.2020.20">
    <property type="match status" value="1"/>
</dbReference>
<evidence type="ECO:0000313" key="12">
    <source>
        <dbReference type="Proteomes" id="UP000663828"/>
    </source>
</evidence>
<dbReference type="Proteomes" id="UP000663852">
    <property type="component" value="Unassembled WGS sequence"/>
</dbReference>
<feature type="region of interest" description="Disordered" evidence="7">
    <location>
        <begin position="124"/>
        <end position="154"/>
    </location>
</feature>